<proteinExistence type="predicted"/>
<evidence type="ECO:0000256" key="1">
    <source>
        <dbReference type="SAM" id="MobiDB-lite"/>
    </source>
</evidence>
<keyword evidence="2" id="KW-0812">Transmembrane</keyword>
<organism evidence="3 4">
    <name type="scientific">Jaminaea rosea</name>
    <dbReference type="NCBI Taxonomy" id="1569628"/>
    <lineage>
        <taxon>Eukaryota</taxon>
        <taxon>Fungi</taxon>
        <taxon>Dikarya</taxon>
        <taxon>Basidiomycota</taxon>
        <taxon>Ustilaginomycotina</taxon>
        <taxon>Exobasidiomycetes</taxon>
        <taxon>Microstromatales</taxon>
        <taxon>Microstromatales incertae sedis</taxon>
        <taxon>Jaminaea</taxon>
    </lineage>
</organism>
<sequence>MMSRRAARGCWPPAPPTVCFDQVVISHLGFSVTFFVIFLLAHDSGQMFHALCDSDGERSWLSIVLRTVVEQLRESRSHGSHPLEQPARDSARRGQAVSDWQLLPSLDVDLAASVSPCMTSRSGRERTLSFQSPPGRATTRRSASSLHGSLPLVLRRFRSFILSTNVHR</sequence>
<accession>A0A316V2Z2</accession>
<dbReference type="EMBL" id="KZ819663">
    <property type="protein sequence ID" value="PWN29805.1"/>
    <property type="molecule type" value="Genomic_DNA"/>
</dbReference>
<feature type="region of interest" description="Disordered" evidence="1">
    <location>
        <begin position="119"/>
        <end position="144"/>
    </location>
</feature>
<reference evidence="3 4" key="1">
    <citation type="journal article" date="2018" name="Mol. Biol. Evol.">
        <title>Broad Genomic Sampling Reveals a Smut Pathogenic Ancestry of the Fungal Clade Ustilaginomycotina.</title>
        <authorList>
            <person name="Kijpornyongpan T."/>
            <person name="Mondo S.J."/>
            <person name="Barry K."/>
            <person name="Sandor L."/>
            <person name="Lee J."/>
            <person name="Lipzen A."/>
            <person name="Pangilinan J."/>
            <person name="LaButti K."/>
            <person name="Hainaut M."/>
            <person name="Henrissat B."/>
            <person name="Grigoriev I.V."/>
            <person name="Spatafora J.W."/>
            <person name="Aime M.C."/>
        </authorList>
    </citation>
    <scope>NUCLEOTIDE SEQUENCE [LARGE SCALE GENOMIC DNA]</scope>
    <source>
        <strain evidence="3 4">MCA 5214</strain>
    </source>
</reference>
<protein>
    <submittedName>
        <fullName evidence="3">Uncharacterized protein</fullName>
    </submittedName>
</protein>
<keyword evidence="4" id="KW-1185">Reference proteome</keyword>
<name>A0A316V2Z2_9BASI</name>
<dbReference type="Proteomes" id="UP000245884">
    <property type="component" value="Unassembled WGS sequence"/>
</dbReference>
<keyword evidence="2" id="KW-1133">Transmembrane helix</keyword>
<gene>
    <name evidence="3" type="ORF">BDZ90DRAFT_119695</name>
</gene>
<keyword evidence="2" id="KW-0472">Membrane</keyword>
<dbReference type="RefSeq" id="XP_025364417.1">
    <property type="nucleotide sequence ID" value="XM_025503282.1"/>
</dbReference>
<evidence type="ECO:0000256" key="2">
    <source>
        <dbReference type="SAM" id="Phobius"/>
    </source>
</evidence>
<dbReference type="GeneID" id="37025105"/>
<evidence type="ECO:0000313" key="3">
    <source>
        <dbReference type="EMBL" id="PWN29805.1"/>
    </source>
</evidence>
<evidence type="ECO:0000313" key="4">
    <source>
        <dbReference type="Proteomes" id="UP000245884"/>
    </source>
</evidence>
<dbReference type="AlphaFoldDB" id="A0A316V2Z2"/>
<feature type="transmembrane region" description="Helical" evidence="2">
    <location>
        <begin position="20"/>
        <end position="41"/>
    </location>
</feature>